<protein>
    <recommendedName>
        <fullName evidence="2">Pilus formation protein N-terminal domain-containing protein</fullName>
    </recommendedName>
</protein>
<feature type="domain" description="Pilus formation protein N-terminal" evidence="2">
    <location>
        <begin position="31"/>
        <end position="99"/>
    </location>
</feature>
<dbReference type="InterPro" id="IPR032789">
    <property type="entry name" value="T2SS-T3SS_pil_N"/>
</dbReference>
<gene>
    <name evidence="3" type="ORF">DK847_02640</name>
</gene>
<keyword evidence="4" id="KW-1185">Reference proteome</keyword>
<dbReference type="EMBL" id="QKVK01000001">
    <property type="protein sequence ID" value="PZF78720.1"/>
    <property type="molecule type" value="Genomic_DNA"/>
</dbReference>
<sequence length="175" mass="19251">MSRLSSSSFCRILPALIVLLLMTHDHPAEAAQELRLIDNQSQLIKLAEPPSTVVVGNPAIADITTDGTSLFFHPRAPGVTNVIAMDAKGGKLADYLVRVIFQDSYSVAMYTPTGRRTYSCVVDCELILRLGDNNDYFDKFTYQAEAKNTLSSTQAMGEDLLVPQYSPFTFGIQPQ</sequence>
<feature type="signal peptide" evidence="1">
    <location>
        <begin position="1"/>
        <end position="30"/>
    </location>
</feature>
<dbReference type="Pfam" id="PF13629">
    <property type="entry name" value="T2SS-T3SS_pil_N"/>
    <property type="match status" value="1"/>
</dbReference>
<accession>A0A2W2B1F1</accession>
<comment type="caution">
    <text evidence="3">The sequence shown here is derived from an EMBL/GenBank/DDBJ whole genome shotgun (WGS) entry which is preliminary data.</text>
</comment>
<evidence type="ECO:0000313" key="3">
    <source>
        <dbReference type="EMBL" id="PZF78720.1"/>
    </source>
</evidence>
<reference evidence="4" key="1">
    <citation type="submission" date="2018-06" db="EMBL/GenBank/DDBJ databases">
        <title>Aestuariibacter litoralis strain KCTC 52945T.</title>
        <authorList>
            <person name="Li X."/>
            <person name="Salam N."/>
            <person name="Li J.-L."/>
            <person name="Chen Y.-M."/>
            <person name="Yang Z.-W."/>
            <person name="Zhang L.-Y."/>
            <person name="Han M.-X."/>
            <person name="Xiao M."/>
            <person name="Li W.-J."/>
        </authorList>
    </citation>
    <scope>NUCLEOTIDE SEQUENCE [LARGE SCALE GENOMIC DNA]</scope>
    <source>
        <strain evidence="4">KCTC 52945</strain>
    </source>
</reference>
<feature type="chain" id="PRO_5015919421" description="Pilus formation protein N-terminal domain-containing protein" evidence="1">
    <location>
        <begin position="31"/>
        <end position="175"/>
    </location>
</feature>
<name>A0A2W2B1F1_9HYPH</name>
<proteinExistence type="predicted"/>
<keyword evidence="1" id="KW-0732">Signal</keyword>
<evidence type="ECO:0000259" key="2">
    <source>
        <dbReference type="Pfam" id="PF13629"/>
    </source>
</evidence>
<dbReference type="AlphaFoldDB" id="A0A2W2B1F1"/>
<evidence type="ECO:0000313" key="4">
    <source>
        <dbReference type="Proteomes" id="UP000248795"/>
    </source>
</evidence>
<dbReference type="Proteomes" id="UP000248795">
    <property type="component" value="Unassembled WGS sequence"/>
</dbReference>
<evidence type="ECO:0000256" key="1">
    <source>
        <dbReference type="SAM" id="SignalP"/>
    </source>
</evidence>
<organism evidence="3 4">
    <name type="scientific">Aestuariivirga litoralis</name>
    <dbReference type="NCBI Taxonomy" id="2650924"/>
    <lineage>
        <taxon>Bacteria</taxon>
        <taxon>Pseudomonadati</taxon>
        <taxon>Pseudomonadota</taxon>
        <taxon>Alphaproteobacteria</taxon>
        <taxon>Hyphomicrobiales</taxon>
        <taxon>Aestuariivirgaceae</taxon>
        <taxon>Aestuariivirga</taxon>
    </lineage>
</organism>